<dbReference type="PROSITE" id="PS51105">
    <property type="entry name" value="PTS_EIIC_TYPE_3"/>
    <property type="match status" value="1"/>
</dbReference>
<dbReference type="Proteomes" id="UP000198828">
    <property type="component" value="Unassembled WGS sequence"/>
</dbReference>
<evidence type="ECO:0000313" key="12">
    <source>
        <dbReference type="Proteomes" id="UP000198828"/>
    </source>
</evidence>
<feature type="transmembrane region" description="Helical" evidence="9">
    <location>
        <begin position="92"/>
        <end position="110"/>
    </location>
</feature>
<dbReference type="PANTHER" id="PTHR33989">
    <property type="match status" value="1"/>
</dbReference>
<dbReference type="EMBL" id="FNNG01000001">
    <property type="protein sequence ID" value="SDW04673.1"/>
    <property type="molecule type" value="Genomic_DNA"/>
</dbReference>
<dbReference type="GO" id="GO:0009401">
    <property type="term" value="P:phosphoenolpyruvate-dependent sugar phosphotransferase system"/>
    <property type="evidence" value="ECO:0007669"/>
    <property type="project" value="InterPro"/>
</dbReference>
<dbReference type="Pfam" id="PF02378">
    <property type="entry name" value="PTS_EIIC"/>
    <property type="match status" value="1"/>
</dbReference>
<dbReference type="GO" id="GO:0005886">
    <property type="term" value="C:plasma membrane"/>
    <property type="evidence" value="ECO:0007669"/>
    <property type="project" value="UniProtKB-SubCell"/>
</dbReference>
<dbReference type="InterPro" id="IPR004796">
    <property type="entry name" value="PTS_IIC_cello"/>
</dbReference>
<gene>
    <name evidence="11" type="ORF">SAMN05660923_00110</name>
</gene>
<feature type="domain" description="PTS EIIC type-3" evidence="10">
    <location>
        <begin position="12"/>
        <end position="421"/>
    </location>
</feature>
<dbReference type="NCBIfam" id="TIGR00410">
    <property type="entry name" value="lacE"/>
    <property type="match status" value="1"/>
</dbReference>
<feature type="transmembrane region" description="Helical" evidence="9">
    <location>
        <begin position="224"/>
        <end position="243"/>
    </location>
</feature>
<comment type="subcellular location">
    <subcellularLocation>
        <location evidence="1">Cell membrane</location>
        <topology evidence="1">Multi-pass membrane protein</topology>
    </subcellularLocation>
</comment>
<evidence type="ECO:0000256" key="8">
    <source>
        <dbReference type="PIRNR" id="PIRNR006351"/>
    </source>
</evidence>
<feature type="transmembrane region" description="Helical" evidence="9">
    <location>
        <begin position="341"/>
        <end position="363"/>
    </location>
</feature>
<evidence type="ECO:0000256" key="2">
    <source>
        <dbReference type="ARBA" id="ARBA00022448"/>
    </source>
</evidence>
<accession>A0A1H2QBR6</accession>
<feature type="transmembrane region" description="Helical" evidence="9">
    <location>
        <begin position="401"/>
        <end position="421"/>
    </location>
</feature>
<protein>
    <recommendedName>
        <fullName evidence="8">Permease IIC component</fullName>
    </recommendedName>
</protein>
<feature type="transmembrane region" description="Helical" evidence="9">
    <location>
        <begin position="294"/>
        <end position="315"/>
    </location>
</feature>
<evidence type="ECO:0000256" key="6">
    <source>
        <dbReference type="ARBA" id="ARBA00022989"/>
    </source>
</evidence>
<dbReference type="PIRSF" id="PIRSF006351">
    <property type="entry name" value="PTS_EIIC-Cellobiose"/>
    <property type="match status" value="1"/>
</dbReference>
<keyword evidence="6 9" id="KW-1133">Transmembrane helix</keyword>
<comment type="function">
    <text evidence="8">The phosphoenolpyruvate-dependent sugar phosphotransferase system (PTS), a major carbohydrate active -transport system, catalyzes the phosphorylation of incoming sugar substrates concomitant with their translocation across the cell membrane.</text>
</comment>
<keyword evidence="2 8" id="KW-0813">Transport</keyword>
<evidence type="ECO:0000259" key="10">
    <source>
        <dbReference type="PROSITE" id="PS51105"/>
    </source>
</evidence>
<dbReference type="InterPro" id="IPR051088">
    <property type="entry name" value="PTS_Sugar-EIIC/EIIB"/>
</dbReference>
<dbReference type="GO" id="GO:0008982">
    <property type="term" value="F:protein-N(PI)-phosphohistidine-sugar phosphotransferase activity"/>
    <property type="evidence" value="ECO:0007669"/>
    <property type="project" value="UniProtKB-UniRule"/>
</dbReference>
<feature type="transmembrane region" description="Helical" evidence="9">
    <location>
        <begin position="151"/>
        <end position="172"/>
    </location>
</feature>
<feature type="transmembrane region" description="Helical" evidence="9">
    <location>
        <begin position="31"/>
        <end position="53"/>
    </location>
</feature>
<evidence type="ECO:0000256" key="7">
    <source>
        <dbReference type="ARBA" id="ARBA00023136"/>
    </source>
</evidence>
<keyword evidence="4 8" id="KW-0762">Sugar transport</keyword>
<dbReference type="PANTHER" id="PTHR33989:SF4">
    <property type="entry name" value="PTS SYSTEM N,N'-DIACETYLCHITOBIOSE-SPECIFIC EIIC COMPONENT"/>
    <property type="match status" value="1"/>
</dbReference>
<proteinExistence type="predicted"/>
<evidence type="ECO:0000256" key="3">
    <source>
        <dbReference type="ARBA" id="ARBA00022475"/>
    </source>
</evidence>
<dbReference type="InterPro" id="IPR004501">
    <property type="entry name" value="PTS_EIIC_3"/>
</dbReference>
<feature type="transmembrane region" description="Helical" evidence="9">
    <location>
        <begin position="184"/>
        <end position="212"/>
    </location>
</feature>
<evidence type="ECO:0000313" key="11">
    <source>
        <dbReference type="EMBL" id="SDW04673.1"/>
    </source>
</evidence>
<feature type="transmembrane region" description="Helical" evidence="9">
    <location>
        <begin position="250"/>
        <end position="274"/>
    </location>
</feature>
<feature type="transmembrane region" description="Helical" evidence="9">
    <location>
        <begin position="122"/>
        <end position="139"/>
    </location>
</feature>
<evidence type="ECO:0000256" key="4">
    <source>
        <dbReference type="ARBA" id="ARBA00022597"/>
    </source>
</evidence>
<dbReference type="OrthoDB" id="1641940at2"/>
<name>A0A1H2QBR6_9FIRM</name>
<keyword evidence="5 9" id="KW-0812">Transmembrane</keyword>
<keyword evidence="7 8" id="KW-0472">Membrane</keyword>
<organism evidence="11 12">
    <name type="scientific">Tepidimicrobium xylanilyticum</name>
    <dbReference type="NCBI Taxonomy" id="1123352"/>
    <lineage>
        <taxon>Bacteria</taxon>
        <taxon>Bacillati</taxon>
        <taxon>Bacillota</taxon>
        <taxon>Tissierellia</taxon>
        <taxon>Tissierellales</taxon>
        <taxon>Tepidimicrobiaceae</taxon>
        <taxon>Tepidimicrobium</taxon>
    </lineage>
</organism>
<dbReference type="InterPro" id="IPR003352">
    <property type="entry name" value="PTS_EIIC"/>
</dbReference>
<keyword evidence="3 8" id="KW-1003">Cell membrane</keyword>
<reference evidence="11 12" key="1">
    <citation type="submission" date="2016-10" db="EMBL/GenBank/DDBJ databases">
        <authorList>
            <person name="de Groot N.N."/>
        </authorList>
    </citation>
    <scope>NUCLEOTIDE SEQUENCE [LARGE SCALE GENOMIC DNA]</scope>
    <source>
        <strain evidence="11 12">DSM 23310</strain>
    </source>
</reference>
<evidence type="ECO:0000256" key="5">
    <source>
        <dbReference type="ARBA" id="ARBA00022692"/>
    </source>
</evidence>
<dbReference type="AlphaFoldDB" id="A0A1H2QBR6"/>
<evidence type="ECO:0000256" key="9">
    <source>
        <dbReference type="SAM" id="Phobius"/>
    </source>
</evidence>
<dbReference type="RefSeq" id="WP_093749797.1">
    <property type="nucleotide sequence ID" value="NZ_FNNG01000001.1"/>
</dbReference>
<evidence type="ECO:0000256" key="1">
    <source>
        <dbReference type="ARBA" id="ARBA00004651"/>
    </source>
</evidence>
<sequence>MSNQNSKFSKIVEDRLLPVSTKISEQKHLKAIMSGLMSTIPLTIIGGISLIIASPPVDPEMIKPTNFFNKFLLAWYNWAKTNTEVVLTPFKMTMAIMALFVAFAIGYSLGKHYEEEYGTNPLASGIIAGVVFLLVAAPSKDGMIPTTYLDAKGLFTAMIVGLITVEITKGLLKKGITIKMPEGVPPAVAASFSGLIPMIINVILFYAINLILIGTVGKNIPETIMSVLTPALKGADTIWFVLIMTMLRHLLWSIGVHGAALNPIVTPVFMSNILANAAAKAAGESLPHIFTEPLWAFSGHLGGSGATLGLTLLMLRSKSSHLKTVGKLGILPGLFNINEPVLFGAPIILNPILMIPLITAPMVNNLICYTAMKVGLIEKVFVQAPWTTPAPLGLALSTMDWKAFVLVVLLIVIDMIIYYPFFKSYEKKLLEEEKGGESIA</sequence>
<keyword evidence="12" id="KW-1185">Reference proteome</keyword>